<dbReference type="EMBL" id="JBBPDW010000006">
    <property type="protein sequence ID" value="KAK7551542.1"/>
    <property type="molecule type" value="Genomic_DNA"/>
</dbReference>
<evidence type="ECO:0000313" key="5">
    <source>
        <dbReference type="Proteomes" id="UP001365128"/>
    </source>
</evidence>
<feature type="transmembrane region" description="Helical" evidence="3">
    <location>
        <begin position="1071"/>
        <end position="1090"/>
    </location>
</feature>
<evidence type="ECO:0000256" key="3">
    <source>
        <dbReference type="SAM" id="Phobius"/>
    </source>
</evidence>
<feature type="compositionally biased region" description="Pro residues" evidence="2">
    <location>
        <begin position="60"/>
        <end position="74"/>
    </location>
</feature>
<dbReference type="PANTHER" id="PTHR23160">
    <property type="entry name" value="SYNAPTONEMAL COMPLEX PROTEIN-RELATED"/>
    <property type="match status" value="1"/>
</dbReference>
<keyword evidence="3" id="KW-1133">Transmembrane helix</keyword>
<feature type="compositionally biased region" description="Low complexity" evidence="2">
    <location>
        <begin position="167"/>
        <end position="181"/>
    </location>
</feature>
<gene>
    <name evidence="4" type="ORF">IWX46DRAFT_671056</name>
</gene>
<feature type="transmembrane region" description="Helical" evidence="3">
    <location>
        <begin position="1151"/>
        <end position="1169"/>
    </location>
</feature>
<keyword evidence="3" id="KW-0472">Membrane</keyword>
<feature type="compositionally biased region" description="Acidic residues" evidence="2">
    <location>
        <begin position="396"/>
        <end position="425"/>
    </location>
</feature>
<feature type="compositionally biased region" description="Low complexity" evidence="2">
    <location>
        <begin position="45"/>
        <end position="59"/>
    </location>
</feature>
<feature type="compositionally biased region" description="Acidic residues" evidence="2">
    <location>
        <begin position="370"/>
        <end position="381"/>
    </location>
</feature>
<feature type="compositionally biased region" description="Low complexity" evidence="2">
    <location>
        <begin position="486"/>
        <end position="527"/>
    </location>
</feature>
<feature type="compositionally biased region" description="Basic and acidic residues" evidence="2">
    <location>
        <begin position="561"/>
        <end position="570"/>
    </location>
</feature>
<feature type="region of interest" description="Disordered" evidence="2">
    <location>
        <begin position="330"/>
        <end position="570"/>
    </location>
</feature>
<comment type="caution">
    <text evidence="4">The sequence shown here is derived from an EMBL/GenBank/DDBJ whole genome shotgun (WGS) entry which is preliminary data.</text>
</comment>
<feature type="compositionally biased region" description="Pro residues" evidence="2">
    <location>
        <begin position="118"/>
        <end position="132"/>
    </location>
</feature>
<feature type="compositionally biased region" description="Acidic residues" evidence="2">
    <location>
        <begin position="1002"/>
        <end position="1014"/>
    </location>
</feature>
<keyword evidence="3" id="KW-0812">Transmembrane</keyword>
<reference evidence="4 5" key="1">
    <citation type="submission" date="2024-04" db="EMBL/GenBank/DDBJ databases">
        <title>Phyllosticta paracitricarpa is synonymous to the EU quarantine fungus P. citricarpa based on phylogenomic analyses.</title>
        <authorList>
            <consortium name="Lawrence Berkeley National Laboratory"/>
            <person name="Van Ingen-Buijs V.A."/>
            <person name="Van Westerhoven A.C."/>
            <person name="Haridas S."/>
            <person name="Skiadas P."/>
            <person name="Martin F."/>
            <person name="Groenewald J.Z."/>
            <person name="Crous P.W."/>
            <person name="Seidl M.F."/>
        </authorList>
    </citation>
    <scope>NUCLEOTIDE SEQUENCE [LARGE SCALE GENOMIC DNA]</scope>
    <source>
        <strain evidence="4 5">CBS 122670</strain>
    </source>
</reference>
<name>A0ABR1MK43_9PEZI</name>
<keyword evidence="5" id="KW-1185">Reference proteome</keyword>
<feature type="compositionally biased region" description="Acidic residues" evidence="2">
    <location>
        <begin position="354"/>
        <end position="363"/>
    </location>
</feature>
<organism evidence="4 5">
    <name type="scientific">Phyllosticta citricarpa</name>
    <dbReference type="NCBI Taxonomy" id="55181"/>
    <lineage>
        <taxon>Eukaryota</taxon>
        <taxon>Fungi</taxon>
        <taxon>Dikarya</taxon>
        <taxon>Ascomycota</taxon>
        <taxon>Pezizomycotina</taxon>
        <taxon>Dothideomycetes</taxon>
        <taxon>Dothideomycetes incertae sedis</taxon>
        <taxon>Botryosphaeriales</taxon>
        <taxon>Phyllostictaceae</taxon>
        <taxon>Phyllosticta</taxon>
    </lineage>
</organism>
<sequence length="1174" mass="126570">MAPCLPKGDNGGVRRVVGPSSLVFAPPLAELTTTPNHPFPPAAPTAPITTPSFGASTPAPRTPSPPARLPPTTSPPSVRGRSSESPSSPPAPRGRRRARAPSPSPDRSKRVKTRAASPSPPPSRRPPSPVRPEPVRPEPVKATAPPPPPPTPSSVSSPSPFLRPAETSTPPATFSFSAAPPAAKPKPKSPWQSLLDEVQSAPPPEKPRAYPETGPPFGPTVRPNEPLPKARPQPLPSRFAWTPTQPAVASPPPPPPRDAEIHNARPLDVSPAAVSAFCAPRQAPCAPPPPPPPPSPPPPPQKPAVFFAPVVPPAPAAFLAPLATPAPAALFQWQQPQPQPQSSFSGDIELGDAQPEEQGDVDVPDAPAPEPEEQGDIELADAPDAPKSPPCTDKGELEDADNEAQDEVLTDAEPEEASADLEQLPDAEALLPAVEANPTPDTPEIVIPDAPSSPPTTPHLITRQSLRIRETYLKQSRQNPYRMGSRKASSASSPSTPSIPTSPASPTASRSASPTSTATKSVASSAVSKKKKRGRAGRQRRDQAIKKAARLAGEAEDLQDLEQKHAETEQMRQDIASMTAENGKLYSEQTSNSEHIASLEAQLAEKTELAESATKACNEAQKKADDLEKKLTEEVSADEATKQKLADVTAQLEAAQNTITALKAEKAKSDADANERDTESAFALDATTELASQLGDQVEKLQNQVHSNQVDLQVAHEQIISEGSARHALQQELDAKNVELDRQQLKVQDLNDELNQQKLRVQTLETELSQRRKIQDDAQSFQPSANSQRRKIHRLERDIQDLDEVNLKLQRELTKCTNERDHNRQMANSLGDLNRQLRRQLDQHVGKLGAPEEQQANPSPPISSEPFQGELARVQQTSPDVQTNVQVAFERMELDRRTFEQVNRIKDKHIEDLKAELTSAQAQLSERQTAMVPFTSSVVPPAAPIASSSAAAAAAAAPIPADRASTALVTMPSSSLAAASAPTDQQASTALVTLPCYELLESDSEEEADEEPSEPFELTSAQPSSSADRVDELLQDIEKARKDFNSRVDNIDGQIDALEASMNESRSRARASARISSIISLPLRFASGIGRSISSMGNYIASSIFGQPLHFYLLMLLFSFLLTIVAIGNSMQEELWYEVNTLSPDHSFNPAWPHIIAFAQTTMLVRYIIIRWRS</sequence>
<feature type="compositionally biased region" description="Basic residues" evidence="2">
    <location>
        <begin position="528"/>
        <end position="538"/>
    </location>
</feature>
<feature type="transmembrane region" description="Helical" evidence="3">
    <location>
        <begin position="1111"/>
        <end position="1131"/>
    </location>
</feature>
<feature type="region of interest" description="Disordered" evidence="2">
    <location>
        <begin position="28"/>
        <end position="307"/>
    </location>
</feature>
<dbReference type="Proteomes" id="UP001365128">
    <property type="component" value="Unassembled WGS sequence"/>
</dbReference>
<feature type="compositionally biased region" description="Pro residues" evidence="2">
    <location>
        <begin position="225"/>
        <end position="235"/>
    </location>
</feature>
<feature type="region of interest" description="Disordered" evidence="2">
    <location>
        <begin position="1002"/>
        <end position="1030"/>
    </location>
</feature>
<dbReference type="PANTHER" id="PTHR23160:SF19">
    <property type="entry name" value="MYOSIN HEAVY CHAIN-RELATED PROTEIN"/>
    <property type="match status" value="1"/>
</dbReference>
<feature type="compositionally biased region" description="Pro residues" evidence="2">
    <location>
        <begin position="285"/>
        <end position="302"/>
    </location>
</feature>
<feature type="compositionally biased region" description="Low complexity" evidence="2">
    <location>
        <begin position="75"/>
        <end position="86"/>
    </location>
</feature>
<feature type="compositionally biased region" description="Polar residues" evidence="2">
    <location>
        <begin position="777"/>
        <end position="787"/>
    </location>
</feature>
<accession>A0ABR1MK43</accession>
<evidence type="ECO:0000313" key="4">
    <source>
        <dbReference type="EMBL" id="KAK7551542.1"/>
    </source>
</evidence>
<keyword evidence="1" id="KW-0175">Coiled coil</keyword>
<proteinExistence type="predicted"/>
<feature type="region of interest" description="Disordered" evidence="2">
    <location>
        <begin position="773"/>
        <end position="792"/>
    </location>
</feature>
<evidence type="ECO:0000256" key="2">
    <source>
        <dbReference type="SAM" id="MobiDB-lite"/>
    </source>
</evidence>
<protein>
    <submittedName>
        <fullName evidence="4">Uncharacterized protein</fullName>
    </submittedName>
</protein>
<evidence type="ECO:0000256" key="1">
    <source>
        <dbReference type="ARBA" id="ARBA00023054"/>
    </source>
</evidence>